<dbReference type="RefSeq" id="WP_190024686.1">
    <property type="nucleotide sequence ID" value="NZ_BMUT01000015.1"/>
</dbReference>
<dbReference type="InterPro" id="IPR029058">
    <property type="entry name" value="AB_hydrolase_fold"/>
</dbReference>
<gene>
    <name evidence="2" type="ORF">GCM10010324_57640</name>
</gene>
<keyword evidence="3" id="KW-1185">Reference proteome</keyword>
<reference evidence="3" key="1">
    <citation type="journal article" date="2019" name="Int. J. Syst. Evol. Microbiol.">
        <title>The Global Catalogue of Microorganisms (GCM) 10K type strain sequencing project: providing services to taxonomists for standard genome sequencing and annotation.</title>
        <authorList>
            <consortium name="The Broad Institute Genomics Platform"/>
            <consortium name="The Broad Institute Genome Sequencing Center for Infectious Disease"/>
            <person name="Wu L."/>
            <person name="Ma J."/>
        </authorList>
    </citation>
    <scope>NUCLEOTIDE SEQUENCE [LARGE SCALE GENOMIC DNA]</scope>
    <source>
        <strain evidence="3">JCM 4586</strain>
    </source>
</reference>
<protein>
    <submittedName>
        <fullName evidence="2">Uncharacterized protein</fullName>
    </submittedName>
</protein>
<feature type="region of interest" description="Disordered" evidence="1">
    <location>
        <begin position="200"/>
        <end position="241"/>
    </location>
</feature>
<evidence type="ECO:0000256" key="1">
    <source>
        <dbReference type="SAM" id="MobiDB-lite"/>
    </source>
</evidence>
<dbReference type="EMBL" id="BMUT01000015">
    <property type="protein sequence ID" value="GGY03233.1"/>
    <property type="molecule type" value="Genomic_DNA"/>
</dbReference>
<accession>A0ABQ2Z723</accession>
<name>A0ABQ2Z723_9ACTN</name>
<sequence length="463" mass="47644">MTTEGTPDSRDTGAGREAAAARLAAVARELGEAAGAVRAAGLAVTAVAADPALLASIGRSPRRGLRAAQALSHGLTDPAGLGYAPDGGRAGQVARLAGAAAVRRSLASDLAATALRLRIRLCATRHAEFTAQGPVRRLLVAVEAGLPELALRILGERLRVRGAGHTLAALAPALGEVSAWSALADANPFNDAAAWHTITGTPTEHGSLPGPRGGARSGALRSRRREKAVAEPPDPAFLDGLDESGGITAHLRNLAALGHGRMLTRHVTGPDGVARCLVLLPGPAFVLPRTASPQELVGAVTELGRGDSPYTRAVHEALLRSVPEGMPVALVGHGHGGVTAVRLAGAPEAGTRLRLTHVVAVGSPAAPRRPHDPRTRVVALAEEHDLTPRLGGHSPVPVLPPPSGLLEIVWADPSYDVPQCHGAEAYAQSLDKTAPEARDRVDELLAPYRGRAGRTVVHRLPGG</sequence>
<evidence type="ECO:0000313" key="3">
    <source>
        <dbReference type="Proteomes" id="UP000659223"/>
    </source>
</evidence>
<evidence type="ECO:0000313" key="2">
    <source>
        <dbReference type="EMBL" id="GGY03233.1"/>
    </source>
</evidence>
<dbReference type="SUPFAM" id="SSF53474">
    <property type="entry name" value="alpha/beta-Hydrolases"/>
    <property type="match status" value="1"/>
</dbReference>
<organism evidence="2 3">
    <name type="scientific">Streptomyces hiroshimensis</name>
    <dbReference type="NCBI Taxonomy" id="66424"/>
    <lineage>
        <taxon>Bacteria</taxon>
        <taxon>Bacillati</taxon>
        <taxon>Actinomycetota</taxon>
        <taxon>Actinomycetes</taxon>
        <taxon>Kitasatosporales</taxon>
        <taxon>Streptomycetaceae</taxon>
        <taxon>Streptomyces</taxon>
    </lineage>
</organism>
<proteinExistence type="predicted"/>
<comment type="caution">
    <text evidence="2">The sequence shown here is derived from an EMBL/GenBank/DDBJ whole genome shotgun (WGS) entry which is preliminary data.</text>
</comment>
<dbReference type="Proteomes" id="UP000659223">
    <property type="component" value="Unassembled WGS sequence"/>
</dbReference>